<comment type="subcellular location">
    <subcellularLocation>
        <location evidence="1">Membrane</location>
        <topology evidence="1">Multi-pass membrane protein</topology>
    </subcellularLocation>
</comment>
<comment type="similarity">
    <text evidence="2">Belongs to the TspO/BZRP family.</text>
</comment>
<gene>
    <name evidence="7" type="ORF">MICPUCDRAFT_53926</name>
</gene>
<dbReference type="KEGG" id="mpp:MICPUCDRAFT_53926"/>
<dbReference type="PANTHER" id="PTHR10057">
    <property type="entry name" value="PERIPHERAL-TYPE BENZODIAZEPINE RECEPTOR"/>
    <property type="match status" value="1"/>
</dbReference>
<dbReference type="GO" id="GO:0016020">
    <property type="term" value="C:membrane"/>
    <property type="evidence" value="ECO:0007669"/>
    <property type="project" value="UniProtKB-SubCell"/>
</dbReference>
<feature type="transmembrane region" description="Helical" evidence="6">
    <location>
        <begin position="262"/>
        <end position="281"/>
    </location>
</feature>
<dbReference type="EMBL" id="GG663750">
    <property type="protein sequence ID" value="EEH51822.1"/>
    <property type="molecule type" value="Genomic_DNA"/>
</dbReference>
<evidence type="ECO:0000313" key="8">
    <source>
        <dbReference type="Proteomes" id="UP000001876"/>
    </source>
</evidence>
<accession>C1N832</accession>
<dbReference type="STRING" id="564608.C1N832"/>
<evidence type="ECO:0000256" key="3">
    <source>
        <dbReference type="ARBA" id="ARBA00022692"/>
    </source>
</evidence>
<keyword evidence="8" id="KW-1185">Reference proteome</keyword>
<evidence type="ECO:0000256" key="6">
    <source>
        <dbReference type="SAM" id="Phobius"/>
    </source>
</evidence>
<dbReference type="eggNOG" id="ENOG502S3PT">
    <property type="taxonomic scope" value="Eukaryota"/>
</dbReference>
<evidence type="ECO:0000256" key="1">
    <source>
        <dbReference type="ARBA" id="ARBA00004141"/>
    </source>
</evidence>
<keyword evidence="5 6" id="KW-0472">Membrane</keyword>
<dbReference type="PANTHER" id="PTHR10057:SF0">
    <property type="entry name" value="TRANSLOCATOR PROTEIN"/>
    <property type="match status" value="1"/>
</dbReference>
<name>C1N832_MICPC</name>
<evidence type="ECO:0000313" key="7">
    <source>
        <dbReference type="EMBL" id="EEH51822.1"/>
    </source>
</evidence>
<dbReference type="AlphaFoldDB" id="C1N832"/>
<keyword evidence="4 6" id="KW-1133">Transmembrane helix</keyword>
<dbReference type="CDD" id="cd15904">
    <property type="entry name" value="TSPO_MBR"/>
    <property type="match status" value="1"/>
</dbReference>
<feature type="transmembrane region" description="Helical" evidence="6">
    <location>
        <begin position="316"/>
        <end position="338"/>
    </location>
</feature>
<dbReference type="GO" id="GO:0033013">
    <property type="term" value="P:tetrapyrrole metabolic process"/>
    <property type="evidence" value="ECO:0007669"/>
    <property type="project" value="UniProtKB-ARBA"/>
</dbReference>
<organism evidence="8">
    <name type="scientific">Micromonas pusilla (strain CCMP1545)</name>
    <name type="common">Picoplanktonic green alga</name>
    <dbReference type="NCBI Taxonomy" id="564608"/>
    <lineage>
        <taxon>Eukaryota</taxon>
        <taxon>Viridiplantae</taxon>
        <taxon>Chlorophyta</taxon>
        <taxon>Mamiellophyceae</taxon>
        <taxon>Mamiellales</taxon>
        <taxon>Mamiellaceae</taxon>
        <taxon>Micromonas</taxon>
    </lineage>
</organism>
<reference evidence="7 8" key="1">
    <citation type="journal article" date="2009" name="Science">
        <title>Green evolution and dynamic adaptations revealed by genomes of the marine picoeukaryotes Micromonas.</title>
        <authorList>
            <person name="Worden A.Z."/>
            <person name="Lee J.H."/>
            <person name="Mock T."/>
            <person name="Rouze P."/>
            <person name="Simmons M.P."/>
            <person name="Aerts A.L."/>
            <person name="Allen A.E."/>
            <person name="Cuvelier M.L."/>
            <person name="Derelle E."/>
            <person name="Everett M.V."/>
            <person name="Foulon E."/>
            <person name="Grimwood J."/>
            <person name="Gundlach H."/>
            <person name="Henrissat B."/>
            <person name="Napoli C."/>
            <person name="McDonald S.M."/>
            <person name="Parker M.S."/>
            <person name="Rombauts S."/>
            <person name="Salamov A."/>
            <person name="Von Dassow P."/>
            <person name="Badger J.H."/>
            <person name="Coutinho P.M."/>
            <person name="Demir E."/>
            <person name="Dubchak I."/>
            <person name="Gentemann C."/>
            <person name="Eikrem W."/>
            <person name="Gready J.E."/>
            <person name="John U."/>
            <person name="Lanier W."/>
            <person name="Lindquist E.A."/>
            <person name="Lucas S."/>
            <person name="Mayer K.F."/>
            <person name="Moreau H."/>
            <person name="Not F."/>
            <person name="Otillar R."/>
            <person name="Panaud O."/>
            <person name="Pangilinan J."/>
            <person name="Paulsen I."/>
            <person name="Piegu B."/>
            <person name="Poliakov A."/>
            <person name="Robbens S."/>
            <person name="Schmutz J."/>
            <person name="Toulza E."/>
            <person name="Wyss T."/>
            <person name="Zelensky A."/>
            <person name="Zhou K."/>
            <person name="Armbrust E.V."/>
            <person name="Bhattacharya D."/>
            <person name="Goodenough U.W."/>
            <person name="Van de Peer Y."/>
            <person name="Grigoriev I.V."/>
        </authorList>
    </citation>
    <scope>NUCLEOTIDE SEQUENCE [LARGE SCALE GENOMIC DNA]</scope>
    <source>
        <strain evidence="7 8">CCMP1545</strain>
    </source>
</reference>
<sequence length="368" mass="39082">MDLSAMTASSSSPTTSAIALGAARRGVARARARLPVAPRAAAVAPSPSSSSTRWSLRLAPEHRAGVASARLSATTSKTMTTTKTTTTKTTPARVVVVARADAAASSDAPTSSLADDDAAIDWTALGRYFAATAAQCALLVWFTLWLNGGLNNSGLPMKYQNVIVFVWFAFNALKSRTFSPLNASRPKLADERAAKVEARRTGPHTTAFALCTPILKDFALRRKRPSWMPPGIAFPIIWTSIAVLRAASSVVVFNALGGTLNHPAIFAMFLHLSVGDTWNNINNVEKRLGTAVLGVGCVLLSVYNLVFQYFSVSAKAGYLIAPSAVWITIATVLVYTIWRINPGEDGALEPLLPRRRSAKNIAAADAAA</sequence>
<keyword evidence="3 6" id="KW-0812">Transmembrane</keyword>
<dbReference type="InterPro" id="IPR004307">
    <property type="entry name" value="TspO_MBR"/>
</dbReference>
<evidence type="ECO:0000256" key="4">
    <source>
        <dbReference type="ARBA" id="ARBA00022989"/>
    </source>
</evidence>
<proteinExistence type="inferred from homology"/>
<dbReference type="RefSeq" id="XP_003064200.1">
    <property type="nucleotide sequence ID" value="XM_003064154.1"/>
</dbReference>
<evidence type="ECO:0000256" key="2">
    <source>
        <dbReference type="ARBA" id="ARBA00007524"/>
    </source>
</evidence>
<feature type="transmembrane region" description="Helical" evidence="6">
    <location>
        <begin position="288"/>
        <end position="310"/>
    </location>
</feature>
<dbReference type="Gene3D" id="1.20.1260.100">
    <property type="entry name" value="TspO/MBR protein"/>
    <property type="match status" value="1"/>
</dbReference>
<dbReference type="InterPro" id="IPR038330">
    <property type="entry name" value="TspO/MBR-related_sf"/>
</dbReference>
<dbReference type="OrthoDB" id="498553at2759"/>
<dbReference type="Pfam" id="PF03073">
    <property type="entry name" value="TspO_MBR"/>
    <property type="match status" value="1"/>
</dbReference>
<protein>
    <submittedName>
        <fullName evidence="7">Tryptophan-rich sensory-like protein</fullName>
    </submittedName>
</protein>
<dbReference type="GeneID" id="9689641"/>
<evidence type="ECO:0000256" key="5">
    <source>
        <dbReference type="ARBA" id="ARBA00023136"/>
    </source>
</evidence>
<dbReference type="Proteomes" id="UP000001876">
    <property type="component" value="Unassembled WGS sequence"/>
</dbReference>
<feature type="transmembrane region" description="Helical" evidence="6">
    <location>
        <begin position="231"/>
        <end position="256"/>
    </location>
</feature>